<gene>
    <name evidence="3" type="ORF">VHEMI05736</name>
</gene>
<feature type="compositionally biased region" description="Gly residues" evidence="1">
    <location>
        <begin position="122"/>
        <end position="137"/>
    </location>
</feature>
<feature type="compositionally biased region" description="Low complexity" evidence="1">
    <location>
        <begin position="108"/>
        <end position="121"/>
    </location>
</feature>
<evidence type="ECO:0000256" key="1">
    <source>
        <dbReference type="SAM" id="MobiDB-lite"/>
    </source>
</evidence>
<protein>
    <recommendedName>
        <fullName evidence="5">Infection structure specific protein</fullName>
    </recommendedName>
</protein>
<keyword evidence="4" id="KW-1185">Reference proteome</keyword>
<reference evidence="3 4" key="1">
    <citation type="journal article" date="2015" name="Genome Announc.">
        <title>Draft Genome Sequence and Gene Annotation of the Entomopathogenic Fungus Verticillium hemipterigenum.</title>
        <authorList>
            <person name="Horn F."/>
            <person name="Habel A."/>
            <person name="Scharf D.H."/>
            <person name="Dworschak J."/>
            <person name="Brakhage A.A."/>
            <person name="Guthke R."/>
            <person name="Hertweck C."/>
            <person name="Linde J."/>
        </authorList>
    </citation>
    <scope>NUCLEOTIDE SEQUENCE [LARGE SCALE GENOMIC DNA]</scope>
</reference>
<feature type="signal peptide" evidence="2">
    <location>
        <begin position="1"/>
        <end position="16"/>
    </location>
</feature>
<keyword evidence="2" id="KW-0732">Signal</keyword>
<proteinExistence type="predicted"/>
<dbReference type="STRING" id="1531966.A0A0A1TJF2"/>
<name>A0A0A1TJF2_9HYPO</name>
<dbReference type="Proteomes" id="UP000039046">
    <property type="component" value="Unassembled WGS sequence"/>
</dbReference>
<feature type="chain" id="PRO_5001979475" description="Infection structure specific protein" evidence="2">
    <location>
        <begin position="17"/>
        <end position="164"/>
    </location>
</feature>
<evidence type="ECO:0000256" key="2">
    <source>
        <dbReference type="SAM" id="SignalP"/>
    </source>
</evidence>
<organism evidence="3 4">
    <name type="scientific">[Torrubiella] hemipterigena</name>
    <dbReference type="NCBI Taxonomy" id="1531966"/>
    <lineage>
        <taxon>Eukaryota</taxon>
        <taxon>Fungi</taxon>
        <taxon>Dikarya</taxon>
        <taxon>Ascomycota</taxon>
        <taxon>Pezizomycotina</taxon>
        <taxon>Sordariomycetes</taxon>
        <taxon>Hypocreomycetidae</taxon>
        <taxon>Hypocreales</taxon>
        <taxon>Clavicipitaceae</taxon>
        <taxon>Clavicipitaceae incertae sedis</taxon>
        <taxon>'Torrubiella' clade</taxon>
    </lineage>
</organism>
<sequence length="164" mass="15738">MQAKLLLAALVGTAAANAVPRADITKCQADLAALTGIPTPPPALLSALMSMTDPCSFTPPASASAAFKSYTDAQKSWIAAHSSEIKALQTDCPQATGSIPTSYSCKAGGSSPTSSPSSSGSSSGGSSGGSSSGGSSGDGKSAGSRSEIALGAVLGAGMIAVLAL</sequence>
<evidence type="ECO:0000313" key="4">
    <source>
        <dbReference type="Proteomes" id="UP000039046"/>
    </source>
</evidence>
<dbReference type="HOGENOM" id="CLU_1620235_0_0_1"/>
<accession>A0A0A1TJF2</accession>
<feature type="region of interest" description="Disordered" evidence="1">
    <location>
        <begin position="103"/>
        <end position="144"/>
    </location>
</feature>
<dbReference type="AlphaFoldDB" id="A0A0A1TJF2"/>
<dbReference type="EMBL" id="CDHN01000003">
    <property type="protein sequence ID" value="CEJ89922.1"/>
    <property type="molecule type" value="Genomic_DNA"/>
</dbReference>
<evidence type="ECO:0000313" key="3">
    <source>
        <dbReference type="EMBL" id="CEJ89922.1"/>
    </source>
</evidence>
<evidence type="ECO:0008006" key="5">
    <source>
        <dbReference type="Google" id="ProtNLM"/>
    </source>
</evidence>